<organism evidence="3 4">
    <name type="scientific">Ridgeia piscesae</name>
    <name type="common">Tubeworm</name>
    <dbReference type="NCBI Taxonomy" id="27915"/>
    <lineage>
        <taxon>Eukaryota</taxon>
        <taxon>Metazoa</taxon>
        <taxon>Spiralia</taxon>
        <taxon>Lophotrochozoa</taxon>
        <taxon>Annelida</taxon>
        <taxon>Polychaeta</taxon>
        <taxon>Sedentaria</taxon>
        <taxon>Canalipalpata</taxon>
        <taxon>Sabellida</taxon>
        <taxon>Siboglinidae</taxon>
        <taxon>Ridgeia</taxon>
    </lineage>
</organism>
<evidence type="ECO:0000256" key="1">
    <source>
        <dbReference type="SAM" id="MobiDB-lite"/>
    </source>
</evidence>
<feature type="compositionally biased region" description="Low complexity" evidence="1">
    <location>
        <begin position="161"/>
        <end position="192"/>
    </location>
</feature>
<dbReference type="PANTHER" id="PTHR23349:SF111">
    <property type="entry name" value="BHLH DOMAIN-CONTAINING PROTEIN"/>
    <property type="match status" value="1"/>
</dbReference>
<dbReference type="GO" id="GO:0000977">
    <property type="term" value="F:RNA polymerase II transcription regulatory region sequence-specific DNA binding"/>
    <property type="evidence" value="ECO:0007669"/>
    <property type="project" value="TreeGrafter"/>
</dbReference>
<dbReference type="SUPFAM" id="SSF47459">
    <property type="entry name" value="HLH, helix-loop-helix DNA-binding domain"/>
    <property type="match status" value="1"/>
</dbReference>
<dbReference type="EMBL" id="JAODUO010000802">
    <property type="protein sequence ID" value="KAK2174431.1"/>
    <property type="molecule type" value="Genomic_DNA"/>
</dbReference>
<evidence type="ECO:0000313" key="3">
    <source>
        <dbReference type="EMBL" id="KAK2174431.1"/>
    </source>
</evidence>
<dbReference type="InterPro" id="IPR036638">
    <property type="entry name" value="HLH_DNA-bd_sf"/>
</dbReference>
<protein>
    <recommendedName>
        <fullName evidence="2">BHLH domain-containing protein</fullName>
    </recommendedName>
</protein>
<accession>A0AAD9NN17</accession>
<name>A0AAD9NN17_RIDPI</name>
<dbReference type="GO" id="GO:0046983">
    <property type="term" value="F:protein dimerization activity"/>
    <property type="evidence" value="ECO:0007669"/>
    <property type="project" value="InterPro"/>
</dbReference>
<feature type="domain" description="BHLH" evidence="2">
    <location>
        <begin position="92"/>
        <end position="145"/>
    </location>
</feature>
<dbReference type="InterPro" id="IPR011598">
    <property type="entry name" value="bHLH_dom"/>
</dbReference>
<evidence type="ECO:0000259" key="2">
    <source>
        <dbReference type="PROSITE" id="PS50888"/>
    </source>
</evidence>
<sequence length="215" mass="23770">MECWETSACAQYGDRVNETSYGHPMETQNQQSWHYLGGRNDIYEHCYSQPSAGWQHWTQSGQQTTFDTPSGCGAGDSDAAGESDCCYRPRQNMTSKRNERERNRVRHINSTFGVLQRHLPGSTGKTKKLSKVDTLHAAVKYIKYLQGILNADHVDWSPSRSGPDSPPTSTASSSPSSSRASSPLSQSLSPTSCDTCLDDSKPLYVDLHDSMNSLL</sequence>
<comment type="caution">
    <text evidence="3">The sequence shown here is derived from an EMBL/GenBank/DDBJ whole genome shotgun (WGS) entry which is preliminary data.</text>
</comment>
<dbReference type="InterPro" id="IPR050283">
    <property type="entry name" value="E-box_TF_Regulators"/>
</dbReference>
<keyword evidence="4" id="KW-1185">Reference proteome</keyword>
<dbReference type="GO" id="GO:0032502">
    <property type="term" value="P:developmental process"/>
    <property type="evidence" value="ECO:0007669"/>
    <property type="project" value="TreeGrafter"/>
</dbReference>
<evidence type="ECO:0000313" key="4">
    <source>
        <dbReference type="Proteomes" id="UP001209878"/>
    </source>
</evidence>
<dbReference type="PANTHER" id="PTHR23349">
    <property type="entry name" value="BASIC HELIX-LOOP-HELIX TRANSCRIPTION FACTOR, TWIST"/>
    <property type="match status" value="1"/>
</dbReference>
<dbReference type="SMART" id="SM00353">
    <property type="entry name" value="HLH"/>
    <property type="match status" value="1"/>
</dbReference>
<dbReference type="Gene3D" id="4.10.280.10">
    <property type="entry name" value="Helix-loop-helix DNA-binding domain"/>
    <property type="match status" value="1"/>
</dbReference>
<dbReference type="Pfam" id="PF00010">
    <property type="entry name" value="HLH"/>
    <property type="match status" value="1"/>
</dbReference>
<dbReference type="GO" id="GO:0000981">
    <property type="term" value="F:DNA-binding transcription factor activity, RNA polymerase II-specific"/>
    <property type="evidence" value="ECO:0007669"/>
    <property type="project" value="TreeGrafter"/>
</dbReference>
<proteinExistence type="predicted"/>
<dbReference type="PROSITE" id="PS50888">
    <property type="entry name" value="BHLH"/>
    <property type="match status" value="1"/>
</dbReference>
<feature type="region of interest" description="Disordered" evidence="1">
    <location>
        <begin position="156"/>
        <end position="193"/>
    </location>
</feature>
<gene>
    <name evidence="3" type="ORF">NP493_803g00016</name>
</gene>
<dbReference type="Proteomes" id="UP001209878">
    <property type="component" value="Unassembled WGS sequence"/>
</dbReference>
<dbReference type="AlphaFoldDB" id="A0AAD9NN17"/>
<reference evidence="3" key="1">
    <citation type="journal article" date="2023" name="Mol. Biol. Evol.">
        <title>Third-Generation Sequencing Reveals the Adaptive Role of the Epigenome in Three Deep-Sea Polychaetes.</title>
        <authorList>
            <person name="Perez M."/>
            <person name="Aroh O."/>
            <person name="Sun Y."/>
            <person name="Lan Y."/>
            <person name="Juniper S.K."/>
            <person name="Young C.R."/>
            <person name="Angers B."/>
            <person name="Qian P.Y."/>
        </authorList>
    </citation>
    <scope>NUCLEOTIDE SEQUENCE</scope>
    <source>
        <strain evidence="3">R07B-5</strain>
    </source>
</reference>